<accession>A0A498SVL3</accession>
<dbReference type="EMBL" id="UPTC01003276">
    <property type="protein sequence ID" value="VBB34272.1"/>
    <property type="molecule type" value="Genomic_DNA"/>
</dbReference>
<proteinExistence type="predicted"/>
<dbReference type="STRING" id="6277.A0A498SVL3"/>
<organism evidence="2 3">
    <name type="scientific">Acanthocheilonema viteae</name>
    <name type="common">Filarial nematode worm</name>
    <name type="synonym">Dipetalonema viteae</name>
    <dbReference type="NCBI Taxonomy" id="6277"/>
    <lineage>
        <taxon>Eukaryota</taxon>
        <taxon>Metazoa</taxon>
        <taxon>Ecdysozoa</taxon>
        <taxon>Nematoda</taxon>
        <taxon>Chromadorea</taxon>
        <taxon>Rhabditida</taxon>
        <taxon>Spirurina</taxon>
        <taxon>Spiruromorpha</taxon>
        <taxon>Filarioidea</taxon>
        <taxon>Onchocercidae</taxon>
        <taxon>Acanthocheilonema</taxon>
    </lineage>
</organism>
<dbReference type="OrthoDB" id="295078at2759"/>
<sequence length="188" mass="21996">MKEKLSVKRLRTENRLLRQRIDYLEQESSALADRLIKGQVNLAQEAENCMSISHELLKLRDINSDAHRRLEEAYDTIRDLSCKKNEELTECATQVDDTSMIEHIHTLQQEIIDTRAREADNEIIIKDLKVRIQELELANKRLRERPPDNGIAGLQEELISVKMREAEASLSLKEMRQRLAELEQHWTV</sequence>
<feature type="coiled-coil region" evidence="1">
    <location>
        <begin position="125"/>
        <end position="185"/>
    </location>
</feature>
<feature type="non-terminal residue" evidence="2">
    <location>
        <position position="188"/>
    </location>
</feature>
<evidence type="ECO:0000313" key="2">
    <source>
        <dbReference type="EMBL" id="VBB34272.1"/>
    </source>
</evidence>
<evidence type="ECO:0000256" key="1">
    <source>
        <dbReference type="SAM" id="Coils"/>
    </source>
</evidence>
<evidence type="ECO:0000313" key="3">
    <source>
        <dbReference type="Proteomes" id="UP000276991"/>
    </source>
</evidence>
<protein>
    <submittedName>
        <fullName evidence="2">Uncharacterized protein</fullName>
    </submittedName>
</protein>
<name>A0A498SVL3_ACAVI</name>
<keyword evidence="1" id="KW-0175">Coiled coil</keyword>
<dbReference type="Proteomes" id="UP000276991">
    <property type="component" value="Unassembled WGS sequence"/>
</dbReference>
<keyword evidence="3" id="KW-1185">Reference proteome</keyword>
<reference evidence="2 3" key="1">
    <citation type="submission" date="2018-08" db="EMBL/GenBank/DDBJ databases">
        <authorList>
            <person name="Laetsch R D."/>
            <person name="Stevens L."/>
            <person name="Kumar S."/>
            <person name="Blaxter L. M."/>
        </authorList>
    </citation>
    <scope>NUCLEOTIDE SEQUENCE [LARGE SCALE GENOMIC DNA]</scope>
</reference>
<gene>
    <name evidence="2" type="ORF">NAV_LOCUS9063</name>
</gene>
<dbReference type="AlphaFoldDB" id="A0A498SVL3"/>